<keyword evidence="3" id="KW-0732">Signal</keyword>
<evidence type="ECO:0000313" key="4">
    <source>
        <dbReference type="EMBL" id="POS70232.1"/>
    </source>
</evidence>
<gene>
    <name evidence="4" type="ORF">DHEL01_v211375</name>
</gene>
<evidence type="ECO:0000256" key="2">
    <source>
        <dbReference type="ARBA" id="ARBA00023026"/>
    </source>
</evidence>
<evidence type="ECO:0000256" key="3">
    <source>
        <dbReference type="SAM" id="SignalP"/>
    </source>
</evidence>
<evidence type="ECO:0008006" key="6">
    <source>
        <dbReference type="Google" id="ProtNLM"/>
    </source>
</evidence>
<feature type="signal peptide" evidence="3">
    <location>
        <begin position="1"/>
        <end position="19"/>
    </location>
</feature>
<sequence length="240" mass="25095">MGFLRSLVSFVAVAAAVNASPVELERRASIASDKVVAFPETVPSGTTGSVYLAYKPFLKVTNGCVPFPAVDAAGNTNAGLNPTGSSNGGCSSSTGQVYVRGATYNGRYGLMYSWYMPKDSPSTGLGHRHDLEGVIVWLNSATSTAANNIAAVCPSAHGGWNCATSGYTLSDSKPLIEYKSDWPVNHALRLTSTIGGAQPLIAWESLPAAARNALESTDFGDANVPFKDANFYNNLAAATF</sequence>
<dbReference type="PANTHER" id="PTHR33657">
    <property type="entry name" value="DOMAIN PROTEIN, PUTATIVE (AFU_ORTHOLOGUE AFUA_5G00600)-RELATED"/>
    <property type="match status" value="1"/>
</dbReference>
<keyword evidence="5" id="KW-1185">Reference proteome</keyword>
<proteinExistence type="inferred from homology"/>
<protein>
    <recommendedName>
        <fullName evidence="6">Necrosis inducing protein</fullName>
    </recommendedName>
</protein>
<dbReference type="Proteomes" id="UP000094444">
    <property type="component" value="Unassembled WGS sequence"/>
</dbReference>
<feature type="chain" id="PRO_5015168476" description="Necrosis inducing protein" evidence="3">
    <location>
        <begin position="20"/>
        <end position="240"/>
    </location>
</feature>
<comment type="similarity">
    <text evidence="1">Belongs to the Necrosis inducing protein (NPP1) family.</text>
</comment>
<dbReference type="AlphaFoldDB" id="A0A2P5HJ02"/>
<keyword evidence="2" id="KW-0843">Virulence</keyword>
<dbReference type="OrthoDB" id="89086at2759"/>
<dbReference type="InParanoid" id="A0A2P5HJ02"/>
<evidence type="ECO:0000313" key="5">
    <source>
        <dbReference type="Proteomes" id="UP000094444"/>
    </source>
</evidence>
<organism evidence="4 5">
    <name type="scientific">Diaporthe helianthi</name>
    <dbReference type="NCBI Taxonomy" id="158607"/>
    <lineage>
        <taxon>Eukaryota</taxon>
        <taxon>Fungi</taxon>
        <taxon>Dikarya</taxon>
        <taxon>Ascomycota</taxon>
        <taxon>Pezizomycotina</taxon>
        <taxon>Sordariomycetes</taxon>
        <taxon>Sordariomycetidae</taxon>
        <taxon>Diaporthales</taxon>
        <taxon>Diaporthaceae</taxon>
        <taxon>Diaporthe</taxon>
    </lineage>
</organism>
<dbReference type="InterPro" id="IPR008701">
    <property type="entry name" value="NPP1"/>
</dbReference>
<dbReference type="PIRSF" id="PIRSF029958">
    <property type="entry name" value="Necrosis-inducing_protein"/>
    <property type="match status" value="1"/>
</dbReference>
<dbReference type="PANTHER" id="PTHR33657:SF8">
    <property type="entry name" value="DOMAIN PROTEIN, PUTATIVE (AFU_ORTHOLOGUE AFUA_5G00600)-RELATED"/>
    <property type="match status" value="1"/>
</dbReference>
<comment type="caution">
    <text evidence="4">The sequence shown here is derived from an EMBL/GenBank/DDBJ whole genome shotgun (WGS) entry which is preliminary data.</text>
</comment>
<name>A0A2P5HJ02_DIAHE</name>
<dbReference type="Pfam" id="PF05630">
    <property type="entry name" value="NPP1"/>
    <property type="match status" value="1"/>
</dbReference>
<dbReference type="STRING" id="158607.A0A2P5HJ02"/>
<reference evidence="4" key="1">
    <citation type="submission" date="2017-09" db="EMBL/GenBank/DDBJ databases">
        <title>Polyketide synthases of a Diaporthe helianthi virulent isolate.</title>
        <authorList>
            <person name="Baroncelli R."/>
        </authorList>
    </citation>
    <scope>NUCLEOTIDE SEQUENCE [LARGE SCALE GENOMIC DNA]</scope>
    <source>
        <strain evidence="4">7/96</strain>
    </source>
</reference>
<evidence type="ECO:0000256" key="1">
    <source>
        <dbReference type="ARBA" id="ARBA00009520"/>
    </source>
</evidence>
<accession>A0A2P5HJ02</accession>
<dbReference type="EMBL" id="MAVT02001732">
    <property type="protein sequence ID" value="POS70232.1"/>
    <property type="molecule type" value="Genomic_DNA"/>
</dbReference>